<dbReference type="VEuPathDB" id="AmoebaDB:EIN_288400"/>
<dbReference type="PROSITE" id="PS00107">
    <property type="entry name" value="PROTEIN_KINASE_ATP"/>
    <property type="match status" value="1"/>
</dbReference>
<dbReference type="PANTHER" id="PTHR45756">
    <property type="entry name" value="PALMITOYLTRANSFERASE"/>
    <property type="match status" value="1"/>
</dbReference>
<accession>A0A0A1UB01</accession>
<dbReference type="AlphaFoldDB" id="A0A0A1UB01"/>
<sequence>MSHSNIRFISLNDGIAVNKTEIVFNDGDEVNVNEKLRELICVGNTTKHNMKIQILTNTSQNEKFEFTSNPQLIVLGKGEACEFEFFVTLFCTSKIQSFFLLVATAFDTQRIIYKEINFSLTAQLTTRLDPDELKEDKKLGEGSFGIVYKGTLRGNLVAIKKMKTSRNSMNLKMKWRCWINLDVSISSISMAPYLYQVRSVWSPNSLNLGVYKI</sequence>
<dbReference type="OMA" id="KWRCWIN"/>
<dbReference type="OrthoDB" id="10051191at2759"/>
<organism evidence="2 3">
    <name type="scientific">Entamoeba invadens IP1</name>
    <dbReference type="NCBI Taxonomy" id="370355"/>
    <lineage>
        <taxon>Eukaryota</taxon>
        <taxon>Amoebozoa</taxon>
        <taxon>Evosea</taxon>
        <taxon>Archamoebae</taxon>
        <taxon>Mastigamoebida</taxon>
        <taxon>Entamoebidae</taxon>
        <taxon>Entamoeba</taxon>
    </lineage>
</organism>
<dbReference type="PANTHER" id="PTHR45756:SF1">
    <property type="entry name" value="PROTEIN KINASE DOMAIN CONTAINING PROTEIN"/>
    <property type="match status" value="1"/>
</dbReference>
<dbReference type="RefSeq" id="XP_004256125.1">
    <property type="nucleotide sequence ID" value="XM_004256077.1"/>
</dbReference>
<keyword evidence="2" id="KW-0418">Kinase</keyword>
<name>A0A0A1UB01_ENTIV</name>
<dbReference type="SUPFAM" id="SSF56112">
    <property type="entry name" value="Protein kinase-like (PK-like)"/>
    <property type="match status" value="1"/>
</dbReference>
<keyword evidence="3" id="KW-1185">Reference proteome</keyword>
<evidence type="ECO:0000313" key="2">
    <source>
        <dbReference type="EMBL" id="ELP89354.1"/>
    </source>
</evidence>
<dbReference type="GeneID" id="14888337"/>
<evidence type="ECO:0000313" key="3">
    <source>
        <dbReference type="Proteomes" id="UP000014680"/>
    </source>
</evidence>
<dbReference type="InterPro" id="IPR017441">
    <property type="entry name" value="Protein_kinase_ATP_BS"/>
</dbReference>
<keyword evidence="2" id="KW-0808">Transferase</keyword>
<dbReference type="GO" id="GO:0005524">
    <property type="term" value="F:ATP binding"/>
    <property type="evidence" value="ECO:0007669"/>
    <property type="project" value="UniProtKB-UniRule"/>
</dbReference>
<proteinExistence type="predicted"/>
<dbReference type="Gene3D" id="3.30.200.20">
    <property type="entry name" value="Phosphorylase Kinase, domain 1"/>
    <property type="match status" value="1"/>
</dbReference>
<feature type="binding site" evidence="1">
    <location>
        <position position="161"/>
    </location>
    <ligand>
        <name>ATP</name>
        <dbReference type="ChEBI" id="CHEBI:30616"/>
    </ligand>
</feature>
<dbReference type="EMBL" id="KB206647">
    <property type="protein sequence ID" value="ELP89354.1"/>
    <property type="molecule type" value="Genomic_DNA"/>
</dbReference>
<gene>
    <name evidence="2" type="ORF">EIN_288400</name>
</gene>
<dbReference type="InterPro" id="IPR011009">
    <property type="entry name" value="Kinase-like_dom_sf"/>
</dbReference>
<reference evidence="2 3" key="1">
    <citation type="submission" date="2012-10" db="EMBL/GenBank/DDBJ databases">
        <authorList>
            <person name="Zafar N."/>
            <person name="Inman J."/>
            <person name="Hall N."/>
            <person name="Lorenzi H."/>
            <person name="Caler E."/>
        </authorList>
    </citation>
    <scope>NUCLEOTIDE SEQUENCE [LARGE SCALE GENOMIC DNA]</scope>
    <source>
        <strain evidence="2 3">IP1</strain>
    </source>
</reference>
<dbReference type="InterPro" id="IPR053215">
    <property type="entry name" value="TKL_Ser/Thr_kinase"/>
</dbReference>
<keyword evidence="1" id="KW-0067">ATP-binding</keyword>
<dbReference type="GO" id="GO:0016301">
    <property type="term" value="F:kinase activity"/>
    <property type="evidence" value="ECO:0007669"/>
    <property type="project" value="UniProtKB-KW"/>
</dbReference>
<protein>
    <submittedName>
        <fullName evidence="2">Protein serine/threonine kinase, putative</fullName>
    </submittedName>
</protein>
<evidence type="ECO:0000256" key="1">
    <source>
        <dbReference type="PROSITE-ProRule" id="PRU10141"/>
    </source>
</evidence>
<dbReference type="KEGG" id="eiv:EIN_288400"/>
<keyword evidence="1" id="KW-0547">Nucleotide-binding</keyword>
<dbReference type="Proteomes" id="UP000014680">
    <property type="component" value="Unassembled WGS sequence"/>
</dbReference>